<dbReference type="EMBL" id="KY774314">
    <property type="protein sequence ID" value="ART30305.1"/>
    <property type="molecule type" value="Genomic_DNA"/>
</dbReference>
<sequence>MPKSNGCSSFSAPPLYAASGYLFTTESIPRLMKWAIPSILHCVHRVIQ</sequence>
<gene>
    <name evidence="1" type="ORF">AEK19_MT0726</name>
</gene>
<reference evidence="1" key="1">
    <citation type="submission" date="2017-03" db="EMBL/GenBank/DDBJ databases">
        <title>The mitochondrial genome of the carnivorous plant Utricularia reniformis (Lentibulariaceae): structure, comparative analysis and evolutionary landmarks.</title>
        <authorList>
            <person name="Silva S.R."/>
            <person name="Alvarenga D.O."/>
            <person name="Michael T.P."/>
            <person name="Miranda V.F.O."/>
            <person name="Varani A.M."/>
        </authorList>
    </citation>
    <scope>NUCLEOTIDE SEQUENCE</scope>
</reference>
<dbReference type="AlphaFoldDB" id="A0A1Y0AYS1"/>
<geneLocation type="mitochondrion" evidence="1"/>
<name>A0A1Y0AYS1_9LAMI</name>
<protein>
    <submittedName>
        <fullName evidence="1">Uncharacterized protein</fullName>
    </submittedName>
</protein>
<accession>A0A1Y0AYS1</accession>
<proteinExistence type="predicted"/>
<evidence type="ECO:0000313" key="1">
    <source>
        <dbReference type="EMBL" id="ART30305.1"/>
    </source>
</evidence>
<organism evidence="1">
    <name type="scientific">Utricularia reniformis</name>
    <dbReference type="NCBI Taxonomy" id="192314"/>
    <lineage>
        <taxon>Eukaryota</taxon>
        <taxon>Viridiplantae</taxon>
        <taxon>Streptophyta</taxon>
        <taxon>Embryophyta</taxon>
        <taxon>Tracheophyta</taxon>
        <taxon>Spermatophyta</taxon>
        <taxon>Magnoliopsida</taxon>
        <taxon>eudicotyledons</taxon>
        <taxon>Gunneridae</taxon>
        <taxon>Pentapetalae</taxon>
        <taxon>asterids</taxon>
        <taxon>lamiids</taxon>
        <taxon>Lamiales</taxon>
        <taxon>Lentibulariaceae</taxon>
        <taxon>Utricularia</taxon>
    </lineage>
</organism>
<keyword evidence="1" id="KW-0496">Mitochondrion</keyword>